<dbReference type="GO" id="GO:0046872">
    <property type="term" value="F:metal ion binding"/>
    <property type="evidence" value="ECO:0007669"/>
    <property type="project" value="UniProtKB-UniRule"/>
</dbReference>
<evidence type="ECO:0000256" key="3">
    <source>
        <dbReference type="ARBA" id="ARBA00016337"/>
    </source>
</evidence>
<keyword evidence="4 11" id="KW-0285">Flavoprotein</keyword>
<dbReference type="EMBL" id="JACHTF010000006">
    <property type="protein sequence ID" value="MBB1060274.1"/>
    <property type="molecule type" value="Genomic_DNA"/>
</dbReference>
<dbReference type="GO" id="GO:0016740">
    <property type="term" value="F:transferase activity"/>
    <property type="evidence" value="ECO:0007669"/>
    <property type="project" value="UniProtKB-UniRule"/>
</dbReference>
<dbReference type="AlphaFoldDB" id="A0A7W3TLM3"/>
<gene>
    <name evidence="13" type="ORF">H4F98_06760</name>
</gene>
<dbReference type="PANTHER" id="PTHR30040:SF2">
    <property type="entry name" value="FAD:PROTEIN FMN TRANSFERASE"/>
    <property type="match status" value="1"/>
</dbReference>
<evidence type="ECO:0000256" key="1">
    <source>
        <dbReference type="ARBA" id="ARBA00008282"/>
    </source>
</evidence>
<evidence type="ECO:0000256" key="10">
    <source>
        <dbReference type="ARBA" id="ARBA00048540"/>
    </source>
</evidence>
<feature type="binding site" evidence="12">
    <location>
        <position position="139"/>
    </location>
    <ligand>
        <name>Mg(2+)</name>
        <dbReference type="ChEBI" id="CHEBI:18420"/>
    </ligand>
</feature>
<keyword evidence="7 11" id="KW-0274">FAD</keyword>
<evidence type="ECO:0000256" key="7">
    <source>
        <dbReference type="ARBA" id="ARBA00022827"/>
    </source>
</evidence>
<dbReference type="EC" id="2.7.1.180" evidence="2 11"/>
<comment type="caution">
    <text evidence="13">The sequence shown here is derived from an EMBL/GenBank/DDBJ whole genome shotgun (WGS) entry which is preliminary data.</text>
</comment>
<comment type="catalytic activity">
    <reaction evidence="10 11">
        <text>L-threonyl-[protein] + FAD = FMN-L-threonyl-[protein] + AMP + H(+)</text>
        <dbReference type="Rhea" id="RHEA:36847"/>
        <dbReference type="Rhea" id="RHEA-COMP:11060"/>
        <dbReference type="Rhea" id="RHEA-COMP:11061"/>
        <dbReference type="ChEBI" id="CHEBI:15378"/>
        <dbReference type="ChEBI" id="CHEBI:30013"/>
        <dbReference type="ChEBI" id="CHEBI:57692"/>
        <dbReference type="ChEBI" id="CHEBI:74257"/>
        <dbReference type="ChEBI" id="CHEBI:456215"/>
        <dbReference type="EC" id="2.7.1.180"/>
    </reaction>
</comment>
<evidence type="ECO:0000256" key="8">
    <source>
        <dbReference type="ARBA" id="ARBA00022842"/>
    </source>
</evidence>
<dbReference type="Pfam" id="PF02424">
    <property type="entry name" value="ApbE"/>
    <property type="match status" value="1"/>
</dbReference>
<protein>
    <recommendedName>
        <fullName evidence="3 11">FAD:protein FMN transferase</fullName>
        <ecNumber evidence="2 11">2.7.1.180</ecNumber>
    </recommendedName>
    <alternativeName>
        <fullName evidence="9 11">Flavin transferase</fullName>
    </alternativeName>
</protein>
<dbReference type="InterPro" id="IPR003374">
    <property type="entry name" value="ApbE-like_sf"/>
</dbReference>
<feature type="binding site" evidence="12">
    <location>
        <position position="256"/>
    </location>
    <ligand>
        <name>Mg(2+)</name>
        <dbReference type="ChEBI" id="CHEBI:18420"/>
    </ligand>
</feature>
<dbReference type="SUPFAM" id="SSF143631">
    <property type="entry name" value="ApbE-like"/>
    <property type="match status" value="1"/>
</dbReference>
<comment type="cofactor">
    <cofactor evidence="12">
        <name>Mg(2+)</name>
        <dbReference type="ChEBI" id="CHEBI:18420"/>
    </cofactor>
    <cofactor evidence="12">
        <name>Mn(2+)</name>
        <dbReference type="ChEBI" id="CHEBI:29035"/>
    </cofactor>
    <text evidence="12">Magnesium. Can also use manganese.</text>
</comment>
<evidence type="ECO:0000256" key="12">
    <source>
        <dbReference type="PIRSR" id="PIRSR006268-2"/>
    </source>
</evidence>
<reference evidence="13 14" key="1">
    <citation type="submission" date="2020-08" db="EMBL/GenBank/DDBJ databases">
        <authorList>
            <person name="Xu S."/>
            <person name="Li A."/>
        </authorList>
    </citation>
    <scope>NUCLEOTIDE SEQUENCE [LARGE SCALE GENOMIC DNA]</scope>
    <source>
        <strain evidence="13 14">119BY6-57</strain>
    </source>
</reference>
<evidence type="ECO:0000256" key="6">
    <source>
        <dbReference type="ARBA" id="ARBA00022723"/>
    </source>
</evidence>
<dbReference type="Gene3D" id="3.10.520.10">
    <property type="entry name" value="ApbE-like domains"/>
    <property type="match status" value="1"/>
</dbReference>
<evidence type="ECO:0000313" key="13">
    <source>
        <dbReference type="EMBL" id="MBB1060274.1"/>
    </source>
</evidence>
<evidence type="ECO:0000256" key="5">
    <source>
        <dbReference type="ARBA" id="ARBA00022679"/>
    </source>
</evidence>
<dbReference type="Proteomes" id="UP000523196">
    <property type="component" value="Unassembled WGS sequence"/>
</dbReference>
<dbReference type="InterPro" id="IPR024932">
    <property type="entry name" value="ApbE"/>
</dbReference>
<accession>A0A7W3TLM3</accession>
<evidence type="ECO:0000256" key="2">
    <source>
        <dbReference type="ARBA" id="ARBA00011955"/>
    </source>
</evidence>
<proteinExistence type="inferred from homology"/>
<dbReference type="PIRSF" id="PIRSF006268">
    <property type="entry name" value="ApbE"/>
    <property type="match status" value="1"/>
</dbReference>
<feature type="binding site" evidence="12">
    <location>
        <position position="260"/>
    </location>
    <ligand>
        <name>Mg(2+)</name>
        <dbReference type="ChEBI" id="CHEBI:18420"/>
    </ligand>
</feature>
<sequence>MGTTWQVTVASDRDEAALRAGIQGQLDEVVAEMSTWEAGSDISRFNAAPAGTAQVLPEGFFRVLQAALALAADTGGAYDPTVGPLVNLWGFGPDGERLAAPTGAAIAAARPRTGWQRLAIDPARRVAIQPGGLYVDLSSIAKGYAVDRVADYLDASGSTAWLVEVGGELRARGRHPEGRAWHVAVERPDPQDGTARDDGIVVALEDLAMATSGDYRHFFDDAGQRYSHTIDPRTARPVAHALASVTVLHRDCMQADALATAMSVLGPHEGWRYALDHDLAVLFFVHDGEGFRQRMTPAFARHLPTP</sequence>
<organism evidence="13 14">
    <name type="scientific">Marilutibacter spongiae</name>
    <dbReference type="NCBI Taxonomy" id="2025720"/>
    <lineage>
        <taxon>Bacteria</taxon>
        <taxon>Pseudomonadati</taxon>
        <taxon>Pseudomonadota</taxon>
        <taxon>Gammaproteobacteria</taxon>
        <taxon>Lysobacterales</taxon>
        <taxon>Lysobacteraceae</taxon>
        <taxon>Marilutibacter</taxon>
    </lineage>
</organism>
<comment type="similarity">
    <text evidence="1 11">Belongs to the ApbE family.</text>
</comment>
<keyword evidence="14" id="KW-1185">Reference proteome</keyword>
<keyword evidence="8 11" id="KW-0460">Magnesium</keyword>
<evidence type="ECO:0000256" key="4">
    <source>
        <dbReference type="ARBA" id="ARBA00022630"/>
    </source>
</evidence>
<evidence type="ECO:0000256" key="9">
    <source>
        <dbReference type="ARBA" id="ARBA00031306"/>
    </source>
</evidence>
<keyword evidence="5 11" id="KW-0808">Transferase</keyword>
<dbReference type="PANTHER" id="PTHR30040">
    <property type="entry name" value="THIAMINE BIOSYNTHESIS LIPOPROTEIN APBE"/>
    <property type="match status" value="1"/>
</dbReference>
<keyword evidence="6 11" id="KW-0479">Metal-binding</keyword>
<evidence type="ECO:0000256" key="11">
    <source>
        <dbReference type="PIRNR" id="PIRNR006268"/>
    </source>
</evidence>
<evidence type="ECO:0000313" key="14">
    <source>
        <dbReference type="Proteomes" id="UP000523196"/>
    </source>
</evidence>
<name>A0A7W3TLM3_9GAMM</name>